<feature type="transmembrane region" description="Helical" evidence="1">
    <location>
        <begin position="56"/>
        <end position="76"/>
    </location>
</feature>
<evidence type="ECO:0000313" key="2">
    <source>
        <dbReference type="EMBL" id="SHH31450.1"/>
    </source>
</evidence>
<dbReference type="NCBIfam" id="NF033632">
    <property type="entry name" value="SLATT_4"/>
    <property type="match status" value="1"/>
</dbReference>
<keyword evidence="1" id="KW-1133">Transmembrane helix</keyword>
<dbReference type="RefSeq" id="WP_143168243.1">
    <property type="nucleotide sequence ID" value="NZ_FQVU01000005.1"/>
</dbReference>
<keyword evidence="1" id="KW-0812">Transmembrane</keyword>
<evidence type="ECO:0008006" key="4">
    <source>
        <dbReference type="Google" id="ProtNLM"/>
    </source>
</evidence>
<dbReference type="AlphaFoldDB" id="A0A1M5RZ22"/>
<dbReference type="Proteomes" id="UP000186132">
    <property type="component" value="Unassembled WGS sequence"/>
</dbReference>
<evidence type="ECO:0000313" key="3">
    <source>
        <dbReference type="Proteomes" id="UP000186132"/>
    </source>
</evidence>
<feature type="transmembrane region" description="Helical" evidence="1">
    <location>
        <begin position="82"/>
        <end position="100"/>
    </location>
</feature>
<sequence>MIDIQDRETAVSNLIPTGLSADMQPIAAEVDRIHESALWSAQGQFEQMKLWRAMNMVLGVPASVLAAIAGGTGLAADGKTSLPGVVALVAAGFGAALTALNPSRRVSSAQAAANAYLGIQTTARQLLTIRLLTATQEEALDELATLTARRDDVTATADPPSTYAYWRSRRNIEKTGGQSYETDKVEG</sequence>
<name>A0A1M5RZ22_9ACTN</name>
<keyword evidence="1" id="KW-0472">Membrane</keyword>
<dbReference type="STRING" id="1206085.SAMN05443575_3692"/>
<proteinExistence type="predicted"/>
<protein>
    <recommendedName>
        <fullName evidence="4">SMODS and SLOG-associating 2TM effector domain-containing protein</fullName>
    </recommendedName>
</protein>
<reference evidence="2 3" key="1">
    <citation type="submission" date="2016-11" db="EMBL/GenBank/DDBJ databases">
        <authorList>
            <person name="Jaros S."/>
            <person name="Januszkiewicz K."/>
            <person name="Wedrychowicz H."/>
        </authorList>
    </citation>
    <scope>NUCLEOTIDE SEQUENCE [LARGE SCALE GENOMIC DNA]</scope>
    <source>
        <strain evidence="2 3">DSM 45627</strain>
    </source>
</reference>
<gene>
    <name evidence="2" type="ORF">SAMN05443575_3692</name>
</gene>
<accession>A0A1M5RZ22</accession>
<keyword evidence="3" id="KW-1185">Reference proteome</keyword>
<dbReference type="EMBL" id="FQVU01000005">
    <property type="protein sequence ID" value="SHH31450.1"/>
    <property type="molecule type" value="Genomic_DNA"/>
</dbReference>
<organism evidence="2 3">
    <name type="scientific">Jatrophihabitans endophyticus</name>
    <dbReference type="NCBI Taxonomy" id="1206085"/>
    <lineage>
        <taxon>Bacteria</taxon>
        <taxon>Bacillati</taxon>
        <taxon>Actinomycetota</taxon>
        <taxon>Actinomycetes</taxon>
        <taxon>Jatrophihabitantales</taxon>
        <taxon>Jatrophihabitantaceae</taxon>
        <taxon>Jatrophihabitans</taxon>
    </lineage>
</organism>
<dbReference type="OrthoDB" id="5124990at2"/>
<evidence type="ECO:0000256" key="1">
    <source>
        <dbReference type="SAM" id="Phobius"/>
    </source>
</evidence>